<keyword evidence="10" id="KW-1185">Reference proteome</keyword>
<dbReference type="RefSeq" id="WP_101437003.1">
    <property type="nucleotide sequence ID" value="NZ_PJMY01000003.1"/>
</dbReference>
<reference evidence="9 10" key="1">
    <citation type="submission" date="2017-12" db="EMBL/GenBank/DDBJ databases">
        <title>Sequencing the genomes of 1000 Actinobacteria strains.</title>
        <authorList>
            <person name="Klenk H.-P."/>
        </authorList>
    </citation>
    <scope>NUCLEOTIDE SEQUENCE [LARGE SCALE GENOMIC DNA]</scope>
    <source>
        <strain evidence="9 10">DSM 45165</strain>
    </source>
</reference>
<accession>A0A2N3WHM4</accession>
<dbReference type="EMBL" id="PJMY01000003">
    <property type="protein sequence ID" value="PKV93346.1"/>
    <property type="molecule type" value="Genomic_DNA"/>
</dbReference>
<dbReference type="PANTHER" id="PTHR42930:SF3">
    <property type="entry name" value="PHOSPHATE-SPECIFIC TRANSPORT SYSTEM ACCESSORY PROTEIN PHOU"/>
    <property type="match status" value="1"/>
</dbReference>
<dbReference type="AlphaFoldDB" id="A0A2N3WHM4"/>
<sequence length="224" mass="24693">MREAYHVELDQLAENLAAMSVQVADAMERATKALLEVDLGLAEQVISDDAKVDDARAECEEQAYALLALQAPVATDLRTVLAAIHAAESLERMGDLALHVAKAARRRHPDPVLPDSVKPYFSEMGRAAVSLARQVEAIIKTKDVSAAKDLETEDDQVDDLHRHLFTVLMDREWPHGVASAVDVTLLGRFYERYADHAVSVAKRMIFVVTGRMPGYGTDDEDLTI</sequence>
<evidence type="ECO:0000256" key="6">
    <source>
        <dbReference type="ARBA" id="ARBA00022592"/>
    </source>
</evidence>
<dbReference type="Gene3D" id="1.20.58.220">
    <property type="entry name" value="Phosphate transport system protein phou homolog 2, domain 2"/>
    <property type="match status" value="1"/>
</dbReference>
<evidence type="ECO:0000256" key="1">
    <source>
        <dbReference type="ARBA" id="ARBA00004496"/>
    </source>
</evidence>
<dbReference type="NCBIfam" id="TIGR02135">
    <property type="entry name" value="phoU_full"/>
    <property type="match status" value="1"/>
</dbReference>
<keyword evidence="6 7" id="KW-0592">Phosphate transport</keyword>
<dbReference type="FunFam" id="1.20.58.220:FF:000004">
    <property type="entry name" value="Phosphate-specific transport system accessory protein PhoU"/>
    <property type="match status" value="1"/>
</dbReference>
<comment type="caution">
    <text evidence="9">The sequence shown here is derived from an EMBL/GenBank/DDBJ whole genome shotgun (WGS) entry which is preliminary data.</text>
</comment>
<organism evidence="9 10">
    <name type="scientific">Amycolatopsis echigonensis</name>
    <dbReference type="NCBI Taxonomy" id="2576905"/>
    <lineage>
        <taxon>Bacteria</taxon>
        <taxon>Bacillati</taxon>
        <taxon>Actinomycetota</taxon>
        <taxon>Actinomycetes</taxon>
        <taxon>Pseudonocardiales</taxon>
        <taxon>Pseudonocardiaceae</taxon>
        <taxon>Amycolatopsis</taxon>
    </lineage>
</organism>
<dbReference type="OrthoDB" id="9814256at2"/>
<dbReference type="InterPro" id="IPR038078">
    <property type="entry name" value="PhoU-like_sf"/>
</dbReference>
<evidence type="ECO:0000256" key="4">
    <source>
        <dbReference type="ARBA" id="ARBA00022448"/>
    </source>
</evidence>
<comment type="similarity">
    <text evidence="2 7">Belongs to the PhoU family.</text>
</comment>
<dbReference type="PIRSF" id="PIRSF003107">
    <property type="entry name" value="PhoU"/>
    <property type="match status" value="1"/>
</dbReference>
<dbReference type="GO" id="GO:0006817">
    <property type="term" value="P:phosphate ion transport"/>
    <property type="evidence" value="ECO:0007669"/>
    <property type="project" value="UniProtKB-KW"/>
</dbReference>
<feature type="domain" description="PhoU" evidence="8">
    <location>
        <begin position="122"/>
        <end position="203"/>
    </location>
</feature>
<dbReference type="GO" id="GO:0005737">
    <property type="term" value="C:cytoplasm"/>
    <property type="evidence" value="ECO:0007669"/>
    <property type="project" value="UniProtKB-SubCell"/>
</dbReference>
<comment type="subunit">
    <text evidence="3 7">Homodimer.</text>
</comment>
<dbReference type="SUPFAM" id="SSF109755">
    <property type="entry name" value="PhoU-like"/>
    <property type="match status" value="1"/>
</dbReference>
<evidence type="ECO:0000313" key="9">
    <source>
        <dbReference type="EMBL" id="PKV93346.1"/>
    </source>
</evidence>
<comment type="function">
    <text evidence="7">Plays a role in the regulation of phosphate uptake.</text>
</comment>
<evidence type="ECO:0000256" key="3">
    <source>
        <dbReference type="ARBA" id="ARBA00011738"/>
    </source>
</evidence>
<evidence type="ECO:0000256" key="2">
    <source>
        <dbReference type="ARBA" id="ARBA00008107"/>
    </source>
</evidence>
<evidence type="ECO:0000259" key="8">
    <source>
        <dbReference type="Pfam" id="PF01895"/>
    </source>
</evidence>
<feature type="domain" description="PhoU" evidence="8">
    <location>
        <begin position="18"/>
        <end position="103"/>
    </location>
</feature>
<evidence type="ECO:0000313" key="10">
    <source>
        <dbReference type="Proteomes" id="UP000233750"/>
    </source>
</evidence>
<keyword evidence="5 7" id="KW-0963">Cytoplasm</keyword>
<comment type="subcellular location">
    <subcellularLocation>
        <location evidence="1 7">Cytoplasm</location>
    </subcellularLocation>
</comment>
<dbReference type="Pfam" id="PF01895">
    <property type="entry name" value="PhoU"/>
    <property type="match status" value="2"/>
</dbReference>
<dbReference type="PANTHER" id="PTHR42930">
    <property type="entry name" value="PHOSPHATE-SPECIFIC TRANSPORT SYSTEM ACCESSORY PROTEIN PHOU"/>
    <property type="match status" value="1"/>
</dbReference>
<dbReference type="Proteomes" id="UP000233750">
    <property type="component" value="Unassembled WGS sequence"/>
</dbReference>
<proteinExistence type="inferred from homology"/>
<dbReference type="InterPro" id="IPR026022">
    <property type="entry name" value="PhoU_dom"/>
</dbReference>
<name>A0A2N3WHM4_9PSEU</name>
<dbReference type="InterPro" id="IPR028366">
    <property type="entry name" value="PhoU"/>
</dbReference>
<evidence type="ECO:0000256" key="7">
    <source>
        <dbReference type="PIRNR" id="PIRNR003107"/>
    </source>
</evidence>
<keyword evidence="4 7" id="KW-0813">Transport</keyword>
<dbReference type="GO" id="GO:0045936">
    <property type="term" value="P:negative regulation of phosphate metabolic process"/>
    <property type="evidence" value="ECO:0007669"/>
    <property type="project" value="InterPro"/>
</dbReference>
<gene>
    <name evidence="9" type="ORF">ATK30_4189</name>
</gene>
<evidence type="ECO:0000256" key="5">
    <source>
        <dbReference type="ARBA" id="ARBA00022490"/>
    </source>
</evidence>
<protein>
    <recommendedName>
        <fullName evidence="7">Phosphate-specific transport system accessory protein PhoU</fullName>
    </recommendedName>
</protein>
<dbReference type="GO" id="GO:0030643">
    <property type="term" value="P:intracellular phosphate ion homeostasis"/>
    <property type="evidence" value="ECO:0007669"/>
    <property type="project" value="InterPro"/>
</dbReference>